<dbReference type="Gene3D" id="2.120.10.30">
    <property type="entry name" value="TolB, C-terminal domain"/>
    <property type="match status" value="1"/>
</dbReference>
<evidence type="ECO:0000313" key="3">
    <source>
        <dbReference type="EMBL" id="CAF4697035.1"/>
    </source>
</evidence>
<gene>
    <name evidence="3" type="ORF">OVN521_LOCUS48264</name>
</gene>
<dbReference type="EMBL" id="CAJOBG010099536">
    <property type="protein sequence ID" value="CAF4697035.1"/>
    <property type="molecule type" value="Genomic_DNA"/>
</dbReference>
<reference evidence="3" key="1">
    <citation type="submission" date="2021-02" db="EMBL/GenBank/DDBJ databases">
        <authorList>
            <person name="Nowell W R."/>
        </authorList>
    </citation>
    <scope>NUCLEOTIDE SEQUENCE</scope>
</reference>
<feature type="non-terminal residue" evidence="3">
    <location>
        <position position="1"/>
    </location>
</feature>
<dbReference type="Proteomes" id="UP000663866">
    <property type="component" value="Unassembled WGS sequence"/>
</dbReference>
<dbReference type="AlphaFoldDB" id="A0A821I731"/>
<evidence type="ECO:0000256" key="2">
    <source>
        <dbReference type="PROSITE-ProRule" id="PRU00504"/>
    </source>
</evidence>
<keyword evidence="1" id="KW-0677">Repeat</keyword>
<dbReference type="Pfam" id="PF01436">
    <property type="entry name" value="NHL"/>
    <property type="match status" value="1"/>
</dbReference>
<feature type="non-terminal residue" evidence="3">
    <location>
        <position position="61"/>
    </location>
</feature>
<dbReference type="InterPro" id="IPR001258">
    <property type="entry name" value="NHL_repeat"/>
</dbReference>
<evidence type="ECO:0008006" key="5">
    <source>
        <dbReference type="Google" id="ProtNLM"/>
    </source>
</evidence>
<proteinExistence type="predicted"/>
<organism evidence="3 4">
    <name type="scientific">Rotaria magnacalcarata</name>
    <dbReference type="NCBI Taxonomy" id="392030"/>
    <lineage>
        <taxon>Eukaryota</taxon>
        <taxon>Metazoa</taxon>
        <taxon>Spiralia</taxon>
        <taxon>Gnathifera</taxon>
        <taxon>Rotifera</taxon>
        <taxon>Eurotatoria</taxon>
        <taxon>Bdelloidea</taxon>
        <taxon>Philodinida</taxon>
        <taxon>Philodinidae</taxon>
        <taxon>Rotaria</taxon>
    </lineage>
</organism>
<feature type="repeat" description="NHL" evidence="2">
    <location>
        <begin position="1"/>
        <end position="39"/>
    </location>
</feature>
<evidence type="ECO:0000313" key="4">
    <source>
        <dbReference type="Proteomes" id="UP000663866"/>
    </source>
</evidence>
<dbReference type="SUPFAM" id="SSF101898">
    <property type="entry name" value="NHL repeat"/>
    <property type="match status" value="1"/>
</dbReference>
<dbReference type="PROSITE" id="PS51125">
    <property type="entry name" value="NHL"/>
    <property type="match status" value="1"/>
</dbReference>
<dbReference type="InterPro" id="IPR011042">
    <property type="entry name" value="6-blade_b-propeller_TolB-like"/>
</dbReference>
<accession>A0A821I731</accession>
<comment type="caution">
    <text evidence="3">The sequence shown here is derived from an EMBL/GenBank/DDBJ whole genome shotgun (WGS) entry which is preliminary data.</text>
</comment>
<sequence>GAGSTPDKLNNPWGLYVDSNQAVYIVDRNNHRVQLWNNGVISGVTVAGTTGISGPWSFQLN</sequence>
<evidence type="ECO:0000256" key="1">
    <source>
        <dbReference type="ARBA" id="ARBA00022737"/>
    </source>
</evidence>
<keyword evidence="4" id="KW-1185">Reference proteome</keyword>
<protein>
    <recommendedName>
        <fullName evidence="5">NHL repeat containing protein</fullName>
    </recommendedName>
</protein>
<name>A0A821I731_9BILA</name>